<evidence type="ECO:0000256" key="4">
    <source>
        <dbReference type="SAM" id="Phobius"/>
    </source>
</evidence>
<dbReference type="EMBL" id="MEXL01000010">
    <property type="protein sequence ID" value="OGD03571.1"/>
    <property type="molecule type" value="Genomic_DNA"/>
</dbReference>
<keyword evidence="4" id="KW-0812">Transmembrane</keyword>
<comment type="similarity">
    <text evidence="1">Belongs to the transferase hexapeptide repeat family.</text>
</comment>
<dbReference type="AlphaFoldDB" id="A0A1F4ZBJ1"/>
<reference evidence="5 6" key="1">
    <citation type="journal article" date="2016" name="Nat. Commun.">
        <title>Thousands of microbial genomes shed light on interconnected biogeochemical processes in an aquifer system.</title>
        <authorList>
            <person name="Anantharaman K."/>
            <person name="Brown C.T."/>
            <person name="Hug L.A."/>
            <person name="Sharon I."/>
            <person name="Castelle C.J."/>
            <person name="Probst A.J."/>
            <person name="Thomas B.C."/>
            <person name="Singh A."/>
            <person name="Wilkins M.J."/>
            <person name="Karaoz U."/>
            <person name="Brodie E.L."/>
            <person name="Williams K.H."/>
            <person name="Hubbard S.S."/>
            <person name="Banfield J.F."/>
        </authorList>
    </citation>
    <scope>NUCLEOTIDE SEQUENCE [LARGE SCALE GENOMIC DNA]</scope>
</reference>
<comment type="caution">
    <text evidence="5">The sequence shown here is derived from an EMBL/GenBank/DDBJ whole genome shotgun (WGS) entry which is preliminary data.</text>
</comment>
<proteinExistence type="inferred from homology"/>
<keyword evidence="4" id="KW-1133">Transmembrane helix</keyword>
<sequence length="183" mass="20091">MSKGVNRIKNILLDFELFILYLAGLVPSHWFRLEVYRLAGLKIGRGSTIHMWARFYQPKGIAVGSDSIIGDHVFLDGRDSLKIGNHVDIASEVMIYNSEHDINSEDFHASNSPVEIGDYVFIGPRVIIMPGVKIGTGAVVAGGAVVTADIPEFAIVGGVPAKVIGERRNKKPNYKLGRARMFQ</sequence>
<evidence type="ECO:0000256" key="3">
    <source>
        <dbReference type="ARBA" id="ARBA00022737"/>
    </source>
</evidence>
<dbReference type="PANTHER" id="PTHR23416">
    <property type="entry name" value="SIALIC ACID SYNTHASE-RELATED"/>
    <property type="match status" value="1"/>
</dbReference>
<dbReference type="GO" id="GO:0005829">
    <property type="term" value="C:cytosol"/>
    <property type="evidence" value="ECO:0007669"/>
    <property type="project" value="TreeGrafter"/>
</dbReference>
<keyword evidence="4" id="KW-0472">Membrane</keyword>
<keyword evidence="3" id="KW-0677">Repeat</keyword>
<dbReference type="InterPro" id="IPR001451">
    <property type="entry name" value="Hexapep"/>
</dbReference>
<dbReference type="Proteomes" id="UP000178993">
    <property type="component" value="Unassembled WGS sequence"/>
</dbReference>
<dbReference type="PROSITE" id="PS00101">
    <property type="entry name" value="HEXAPEP_TRANSFERASES"/>
    <property type="match status" value="1"/>
</dbReference>
<evidence type="ECO:0000313" key="5">
    <source>
        <dbReference type="EMBL" id="OGD03571.1"/>
    </source>
</evidence>
<gene>
    <name evidence="5" type="ORF">A3E17_02675</name>
</gene>
<dbReference type="InterPro" id="IPR018357">
    <property type="entry name" value="Hexapep_transf_CS"/>
</dbReference>
<dbReference type="CDD" id="cd04647">
    <property type="entry name" value="LbH_MAT_like"/>
    <property type="match status" value="1"/>
</dbReference>
<dbReference type="GO" id="GO:0008374">
    <property type="term" value="F:O-acyltransferase activity"/>
    <property type="evidence" value="ECO:0007669"/>
    <property type="project" value="TreeGrafter"/>
</dbReference>
<dbReference type="Pfam" id="PF00132">
    <property type="entry name" value="Hexapep"/>
    <property type="match status" value="1"/>
</dbReference>
<accession>A0A1F4ZBJ1</accession>
<dbReference type="InterPro" id="IPR051159">
    <property type="entry name" value="Hexapeptide_acetyltransf"/>
</dbReference>
<feature type="transmembrane region" description="Helical" evidence="4">
    <location>
        <begin position="12"/>
        <end position="31"/>
    </location>
</feature>
<evidence type="ECO:0000256" key="2">
    <source>
        <dbReference type="ARBA" id="ARBA00022679"/>
    </source>
</evidence>
<dbReference type="Gene3D" id="2.160.10.10">
    <property type="entry name" value="Hexapeptide repeat proteins"/>
    <property type="match status" value="1"/>
</dbReference>
<protein>
    <recommendedName>
        <fullName evidence="7">Acetyltransferase</fullName>
    </recommendedName>
</protein>
<organism evidence="5 6">
    <name type="scientific">Candidatus Amesbacteria bacterium RIFCSPHIGHO2_12_FULL_48_14</name>
    <dbReference type="NCBI Taxonomy" id="1797257"/>
    <lineage>
        <taxon>Bacteria</taxon>
        <taxon>Candidatus Amesiibacteriota</taxon>
    </lineage>
</organism>
<dbReference type="InterPro" id="IPR011004">
    <property type="entry name" value="Trimer_LpxA-like_sf"/>
</dbReference>
<evidence type="ECO:0000256" key="1">
    <source>
        <dbReference type="ARBA" id="ARBA00007274"/>
    </source>
</evidence>
<name>A0A1F4ZBJ1_9BACT</name>
<evidence type="ECO:0008006" key="7">
    <source>
        <dbReference type="Google" id="ProtNLM"/>
    </source>
</evidence>
<evidence type="ECO:0000313" key="6">
    <source>
        <dbReference type="Proteomes" id="UP000178993"/>
    </source>
</evidence>
<keyword evidence="2" id="KW-0808">Transferase</keyword>
<dbReference type="SUPFAM" id="SSF51161">
    <property type="entry name" value="Trimeric LpxA-like enzymes"/>
    <property type="match status" value="1"/>
</dbReference>
<dbReference type="PANTHER" id="PTHR23416:SF23">
    <property type="entry name" value="ACETYLTRANSFERASE C18B11.09C-RELATED"/>
    <property type="match status" value="1"/>
</dbReference>